<gene>
    <name evidence="5" type="ORF">F4Y60_09215</name>
</gene>
<dbReference type="GO" id="GO:0005737">
    <property type="term" value="C:cytoplasm"/>
    <property type="evidence" value="ECO:0007669"/>
    <property type="project" value="TreeGrafter"/>
</dbReference>
<evidence type="ECO:0000259" key="4">
    <source>
        <dbReference type="Pfam" id="PF22725"/>
    </source>
</evidence>
<dbReference type="EMBL" id="VXRY01000367">
    <property type="protein sequence ID" value="MXY34251.1"/>
    <property type="molecule type" value="Genomic_DNA"/>
</dbReference>
<keyword evidence="2" id="KW-0560">Oxidoreductase</keyword>
<dbReference type="Pfam" id="PF22725">
    <property type="entry name" value="GFO_IDH_MocA_C3"/>
    <property type="match status" value="1"/>
</dbReference>
<dbReference type="SUPFAM" id="SSF55347">
    <property type="entry name" value="Glyceraldehyde-3-phosphate dehydrogenase-like, C-terminal domain"/>
    <property type="match status" value="1"/>
</dbReference>
<evidence type="ECO:0008006" key="6">
    <source>
        <dbReference type="Google" id="ProtNLM"/>
    </source>
</evidence>
<dbReference type="Gene3D" id="3.30.360.10">
    <property type="entry name" value="Dihydrodipicolinate Reductase, domain 2"/>
    <property type="match status" value="1"/>
</dbReference>
<accession>A0A6B0Y0F2</accession>
<sequence>MTAVEKRGLSVCLLGCGGMGRLHGESILRHSNLSGLSLCDVDPLRAQKLAGELGAEWLPLAEALSSNAFDAYFVVTPAAAHVEQLVQIVPSGAYVFCEKPLGCDMASIVAAMPALKPFADRIQLGFNRRFDPNMAALKRRILANDIGEIEQLRIVSRDFSAPSVESLDKSAGLLFETAIHDFDLTRWLLDDEISELLCLGSALINPRYASVGHIDTATTIMRGTRGQQVVIQNSWRTSYGYDQRVEAFGAGGRLSVPNPAEPLVFHEDAGGLHRGPISPDWFARYPEAYLIQDTAFLDAVGSGGAVSPNLVDGYMASFIAQRASESQNSGLLVSCKAHDGEFA</sequence>
<dbReference type="Gene3D" id="3.40.50.720">
    <property type="entry name" value="NAD(P)-binding Rossmann-like Domain"/>
    <property type="match status" value="1"/>
</dbReference>
<name>A0A6B0Y0F2_9RHOB</name>
<dbReference type="InterPro" id="IPR000683">
    <property type="entry name" value="Gfo/Idh/MocA-like_OxRdtase_N"/>
</dbReference>
<dbReference type="SUPFAM" id="SSF51735">
    <property type="entry name" value="NAD(P)-binding Rossmann-fold domains"/>
    <property type="match status" value="1"/>
</dbReference>
<feature type="domain" description="GFO/IDH/MocA-like oxidoreductase" evidence="4">
    <location>
        <begin position="135"/>
        <end position="254"/>
    </location>
</feature>
<dbReference type="PANTHER" id="PTHR42840:SF3">
    <property type="entry name" value="BINDING ROSSMANN FOLD OXIDOREDUCTASE, PUTATIVE (AFU_ORTHOLOGUE AFUA_2G10240)-RELATED"/>
    <property type="match status" value="1"/>
</dbReference>
<proteinExistence type="inferred from homology"/>
<feature type="domain" description="Gfo/Idh/MocA-like oxidoreductase N-terminal" evidence="3">
    <location>
        <begin position="10"/>
        <end position="110"/>
    </location>
</feature>
<comment type="similarity">
    <text evidence="1">Belongs to the Gfo/Idh/MocA family.</text>
</comment>
<comment type="caution">
    <text evidence="5">The sequence shown here is derived from an EMBL/GenBank/DDBJ whole genome shotgun (WGS) entry which is preliminary data.</text>
</comment>
<dbReference type="GO" id="GO:0000166">
    <property type="term" value="F:nucleotide binding"/>
    <property type="evidence" value="ECO:0007669"/>
    <property type="project" value="InterPro"/>
</dbReference>
<evidence type="ECO:0000259" key="3">
    <source>
        <dbReference type="Pfam" id="PF01408"/>
    </source>
</evidence>
<dbReference type="AlphaFoldDB" id="A0A6B0Y0F2"/>
<dbReference type="GO" id="GO:0016491">
    <property type="term" value="F:oxidoreductase activity"/>
    <property type="evidence" value="ECO:0007669"/>
    <property type="project" value="UniProtKB-KW"/>
</dbReference>
<dbReference type="InterPro" id="IPR036291">
    <property type="entry name" value="NAD(P)-bd_dom_sf"/>
</dbReference>
<evidence type="ECO:0000256" key="2">
    <source>
        <dbReference type="ARBA" id="ARBA00023002"/>
    </source>
</evidence>
<protein>
    <recommendedName>
        <fullName evidence="6">Inositol 2-dehydrogenase</fullName>
    </recommendedName>
</protein>
<evidence type="ECO:0000256" key="1">
    <source>
        <dbReference type="ARBA" id="ARBA00010928"/>
    </source>
</evidence>
<evidence type="ECO:0000313" key="5">
    <source>
        <dbReference type="EMBL" id="MXY34251.1"/>
    </source>
</evidence>
<dbReference type="GO" id="GO:0006740">
    <property type="term" value="P:NADPH regeneration"/>
    <property type="evidence" value="ECO:0007669"/>
    <property type="project" value="TreeGrafter"/>
</dbReference>
<dbReference type="Pfam" id="PF01408">
    <property type="entry name" value="GFO_IDH_MocA"/>
    <property type="match status" value="1"/>
</dbReference>
<dbReference type="PANTHER" id="PTHR42840">
    <property type="entry name" value="NAD(P)-BINDING ROSSMANN-FOLD SUPERFAMILY PROTEIN-RELATED"/>
    <property type="match status" value="1"/>
</dbReference>
<dbReference type="InterPro" id="IPR055170">
    <property type="entry name" value="GFO_IDH_MocA-like_dom"/>
</dbReference>
<reference evidence="5" key="1">
    <citation type="submission" date="2019-09" db="EMBL/GenBank/DDBJ databases">
        <title>Characterisation of the sponge microbiome using genome-centric metagenomics.</title>
        <authorList>
            <person name="Engelberts J.P."/>
            <person name="Robbins S.J."/>
            <person name="De Goeij J.M."/>
            <person name="Aranda M."/>
            <person name="Bell S.C."/>
            <person name="Webster N.S."/>
        </authorList>
    </citation>
    <scope>NUCLEOTIDE SEQUENCE</scope>
    <source>
        <strain evidence="5">SB0664_bin_43</strain>
    </source>
</reference>
<organism evidence="5">
    <name type="scientific">Boseongicola sp. SB0664_bin_43</name>
    <dbReference type="NCBI Taxonomy" id="2604844"/>
    <lineage>
        <taxon>Bacteria</taxon>
        <taxon>Pseudomonadati</taxon>
        <taxon>Pseudomonadota</taxon>
        <taxon>Alphaproteobacteria</taxon>
        <taxon>Rhodobacterales</taxon>
        <taxon>Paracoccaceae</taxon>
        <taxon>Boseongicola</taxon>
    </lineage>
</organism>